<dbReference type="EMBL" id="UYSL01020707">
    <property type="protein sequence ID" value="VDL75857.1"/>
    <property type="molecule type" value="Genomic_DNA"/>
</dbReference>
<evidence type="ECO:0000313" key="1">
    <source>
        <dbReference type="EMBL" id="VDL75857.1"/>
    </source>
</evidence>
<gene>
    <name evidence="1" type="ORF">NBR_LOCUS12268</name>
</gene>
<dbReference type="Proteomes" id="UP000271162">
    <property type="component" value="Unassembled WGS sequence"/>
</dbReference>
<accession>A0A0N4Y7V8</accession>
<evidence type="ECO:0000313" key="2">
    <source>
        <dbReference type="Proteomes" id="UP000271162"/>
    </source>
</evidence>
<proteinExistence type="predicted"/>
<evidence type="ECO:0000313" key="3">
    <source>
        <dbReference type="WBParaSite" id="NBR_0001226701-mRNA-1"/>
    </source>
</evidence>
<dbReference type="AlphaFoldDB" id="A0A0N4Y7V8"/>
<sequence>MPSGLRRPDELLPLDHITRYCSDGVRGVDLNGLELAPQPETRECFQAPPKQRYRMATETFTFLSPDGEL</sequence>
<dbReference type="WBParaSite" id="NBR_0001226701-mRNA-1">
    <property type="protein sequence ID" value="NBR_0001226701-mRNA-1"/>
    <property type="gene ID" value="NBR_0001226701"/>
</dbReference>
<protein>
    <submittedName>
        <fullName evidence="3">Transposase</fullName>
    </submittedName>
</protein>
<reference evidence="1 2" key="2">
    <citation type="submission" date="2018-11" db="EMBL/GenBank/DDBJ databases">
        <authorList>
            <consortium name="Pathogen Informatics"/>
        </authorList>
    </citation>
    <scope>NUCLEOTIDE SEQUENCE [LARGE SCALE GENOMIC DNA]</scope>
</reference>
<name>A0A0N4Y7V8_NIPBR</name>
<reference evidence="3" key="1">
    <citation type="submission" date="2017-02" db="UniProtKB">
        <authorList>
            <consortium name="WormBaseParasite"/>
        </authorList>
    </citation>
    <scope>IDENTIFICATION</scope>
</reference>
<keyword evidence="2" id="KW-1185">Reference proteome</keyword>
<organism evidence="3">
    <name type="scientific">Nippostrongylus brasiliensis</name>
    <name type="common">Rat hookworm</name>
    <dbReference type="NCBI Taxonomy" id="27835"/>
    <lineage>
        <taxon>Eukaryota</taxon>
        <taxon>Metazoa</taxon>
        <taxon>Ecdysozoa</taxon>
        <taxon>Nematoda</taxon>
        <taxon>Chromadorea</taxon>
        <taxon>Rhabditida</taxon>
        <taxon>Rhabditina</taxon>
        <taxon>Rhabditomorpha</taxon>
        <taxon>Strongyloidea</taxon>
        <taxon>Heligmosomidae</taxon>
        <taxon>Nippostrongylus</taxon>
    </lineage>
</organism>